<comment type="caution">
    <text evidence="2">The sequence shown here is derived from an EMBL/GenBank/DDBJ whole genome shotgun (WGS) entry which is preliminary data.</text>
</comment>
<accession>A0A4R6VUR5</accession>
<reference evidence="2 3" key="1">
    <citation type="submission" date="2019-03" db="EMBL/GenBank/DDBJ databases">
        <title>Genomic Encyclopedia of Type Strains, Phase III (KMG-III): the genomes of soil and plant-associated and newly described type strains.</title>
        <authorList>
            <person name="Whitman W."/>
        </authorList>
    </citation>
    <scope>NUCLEOTIDE SEQUENCE [LARGE SCALE GENOMIC DNA]</scope>
    <source>
        <strain evidence="2 3">CGMCC 1.7002</strain>
    </source>
</reference>
<dbReference type="AlphaFoldDB" id="A0A4R6VUR5"/>
<dbReference type="RefSeq" id="WP_246028617.1">
    <property type="nucleotide sequence ID" value="NZ_SNYR01000001.1"/>
</dbReference>
<feature type="domain" description="Abortive infection protein-like C-terminal" evidence="1">
    <location>
        <begin position="167"/>
        <end position="245"/>
    </location>
</feature>
<protein>
    <submittedName>
        <fullName evidence="2">Abortive infection Abi-like protein</fullName>
    </submittedName>
</protein>
<evidence type="ECO:0000313" key="2">
    <source>
        <dbReference type="EMBL" id="TDQ66444.1"/>
    </source>
</evidence>
<proteinExistence type="predicted"/>
<keyword evidence="3" id="KW-1185">Reference proteome</keyword>
<dbReference type="Proteomes" id="UP000295391">
    <property type="component" value="Unassembled WGS sequence"/>
</dbReference>
<evidence type="ECO:0000259" key="1">
    <source>
        <dbReference type="Pfam" id="PF14355"/>
    </source>
</evidence>
<dbReference type="Pfam" id="PF14355">
    <property type="entry name" value="Abi_C"/>
    <property type="match status" value="1"/>
</dbReference>
<name>A0A4R6VUR5_9HYPH</name>
<evidence type="ECO:0000313" key="3">
    <source>
        <dbReference type="Proteomes" id="UP000295391"/>
    </source>
</evidence>
<organism evidence="2 3">
    <name type="scientific">Maritalea mobilis</name>
    <dbReference type="NCBI Taxonomy" id="483324"/>
    <lineage>
        <taxon>Bacteria</taxon>
        <taxon>Pseudomonadati</taxon>
        <taxon>Pseudomonadota</taxon>
        <taxon>Alphaproteobacteria</taxon>
        <taxon>Hyphomicrobiales</taxon>
        <taxon>Devosiaceae</taxon>
        <taxon>Maritalea</taxon>
    </lineage>
</organism>
<gene>
    <name evidence="2" type="ORF">ATL17_0440</name>
</gene>
<dbReference type="InterPro" id="IPR026001">
    <property type="entry name" value="Abi-like_C"/>
</dbReference>
<sequence length="254" mass="28987">MDYELELPTDKREQLEMLEGILIERATGSYPDNKVYQALRRPFLGDQAFKERLPQFVRTHRTLDAFWGWIKLQADTYAERRTLISNGFNKIVEYIENGHTEPSDSPINLALSALSIQEVKSLWDKAIQRRESDPEGAITIARTLVESVCKQILEQYEVSYSDKDELPKLYRKTAHQLNLSPEQHTEEIFKSILSGAFTMVNGLGTLRNKLSDSHGRAGFKASVKPSKRHATLAVNLAGTIRSFLVETYLNNKDQ</sequence>
<dbReference type="EMBL" id="SNYR01000001">
    <property type="protein sequence ID" value="TDQ66444.1"/>
    <property type="molecule type" value="Genomic_DNA"/>
</dbReference>